<dbReference type="EMBL" id="FNWU01000005">
    <property type="protein sequence ID" value="SEH54078.1"/>
    <property type="molecule type" value="Genomic_DNA"/>
</dbReference>
<reference evidence="2 3" key="1">
    <citation type="submission" date="2016-10" db="EMBL/GenBank/DDBJ databases">
        <authorList>
            <person name="de Groot N.N."/>
        </authorList>
    </citation>
    <scope>NUCLEOTIDE SEQUENCE [LARGE SCALE GENOMIC DNA]</scope>
    <source>
        <strain evidence="2 3">IBRC-M10418</strain>
    </source>
</reference>
<feature type="region of interest" description="Disordered" evidence="1">
    <location>
        <begin position="31"/>
        <end position="53"/>
    </location>
</feature>
<evidence type="ECO:0000313" key="2">
    <source>
        <dbReference type="EMBL" id="SEH54078.1"/>
    </source>
</evidence>
<gene>
    <name evidence="2" type="ORF">SAMN05192561_105139</name>
</gene>
<protein>
    <submittedName>
        <fullName evidence="2">Uncharacterized protein</fullName>
    </submittedName>
</protein>
<proteinExistence type="predicted"/>
<accession>A0A1H6IXE3</accession>
<evidence type="ECO:0000256" key="1">
    <source>
        <dbReference type="SAM" id="MobiDB-lite"/>
    </source>
</evidence>
<dbReference type="Proteomes" id="UP000199215">
    <property type="component" value="Unassembled WGS sequence"/>
</dbReference>
<name>A0A1H6IXE3_9EURY</name>
<keyword evidence="3" id="KW-1185">Reference proteome</keyword>
<dbReference type="AlphaFoldDB" id="A0A1H6IXE3"/>
<organism evidence="2 3">
    <name type="scientific">Halopenitus malekzadehii</name>
    <dbReference type="NCBI Taxonomy" id="1267564"/>
    <lineage>
        <taxon>Archaea</taxon>
        <taxon>Methanobacteriati</taxon>
        <taxon>Methanobacteriota</taxon>
        <taxon>Stenosarchaea group</taxon>
        <taxon>Halobacteria</taxon>
        <taxon>Halobacteriales</taxon>
        <taxon>Haloferacaceae</taxon>
        <taxon>Halopenitus</taxon>
    </lineage>
</organism>
<evidence type="ECO:0000313" key="3">
    <source>
        <dbReference type="Proteomes" id="UP000199215"/>
    </source>
</evidence>
<dbReference type="RefSeq" id="WP_143040854.1">
    <property type="nucleotide sequence ID" value="NZ_FNWU01000005.1"/>
</dbReference>
<dbReference type="STRING" id="1267564.SAMN05192561_105139"/>
<sequence length="68" mass="7816">MDLNNCIIILEQPDQLVLPSRQKYRTIQLKELDMTQPPSADEDDADSGEKEINEPLDRIVNFLATYLP</sequence>